<organism evidence="5 6">
    <name type="scientific">Phialophora macrospora</name>
    <dbReference type="NCBI Taxonomy" id="1851006"/>
    <lineage>
        <taxon>Eukaryota</taxon>
        <taxon>Fungi</taxon>
        <taxon>Dikarya</taxon>
        <taxon>Ascomycota</taxon>
        <taxon>Pezizomycotina</taxon>
        <taxon>Eurotiomycetes</taxon>
        <taxon>Chaetothyriomycetidae</taxon>
        <taxon>Chaetothyriales</taxon>
        <taxon>Herpotrichiellaceae</taxon>
        <taxon>Phialophora</taxon>
    </lineage>
</organism>
<evidence type="ECO:0000313" key="5">
    <source>
        <dbReference type="EMBL" id="KIW63955.1"/>
    </source>
</evidence>
<dbReference type="InterPro" id="IPR009072">
    <property type="entry name" value="Histone-fold"/>
</dbReference>
<protein>
    <recommendedName>
        <fullName evidence="7">Centromere protein S</fullName>
    </recommendedName>
</protein>
<dbReference type="GO" id="GO:0006281">
    <property type="term" value="P:DNA repair"/>
    <property type="evidence" value="ECO:0007669"/>
    <property type="project" value="UniProtKB-KW"/>
</dbReference>
<dbReference type="GO" id="GO:0000712">
    <property type="term" value="P:resolution of meiotic recombination intermediates"/>
    <property type="evidence" value="ECO:0007669"/>
    <property type="project" value="TreeGrafter"/>
</dbReference>
<keyword evidence="2" id="KW-0227">DNA damage</keyword>
<evidence type="ECO:0000256" key="1">
    <source>
        <dbReference type="ARBA" id="ARBA00006612"/>
    </source>
</evidence>
<evidence type="ECO:0000313" key="6">
    <source>
        <dbReference type="Proteomes" id="UP000054266"/>
    </source>
</evidence>
<evidence type="ECO:0008006" key="7">
    <source>
        <dbReference type="Google" id="ProtNLM"/>
    </source>
</evidence>
<reference evidence="5 6" key="1">
    <citation type="submission" date="2015-01" db="EMBL/GenBank/DDBJ databases">
        <title>The Genome Sequence of Capronia semiimmersa CBS27337.</title>
        <authorList>
            <consortium name="The Broad Institute Genomics Platform"/>
            <person name="Cuomo C."/>
            <person name="de Hoog S."/>
            <person name="Gorbushina A."/>
            <person name="Stielow B."/>
            <person name="Teixiera M."/>
            <person name="Abouelleil A."/>
            <person name="Chapman S.B."/>
            <person name="Priest M."/>
            <person name="Young S.K."/>
            <person name="Wortman J."/>
            <person name="Nusbaum C."/>
            <person name="Birren B."/>
        </authorList>
    </citation>
    <scope>NUCLEOTIDE SEQUENCE [LARGE SCALE GENOMIC DNA]</scope>
    <source>
        <strain evidence="5 6">CBS 27337</strain>
    </source>
</reference>
<dbReference type="CDD" id="cd22919">
    <property type="entry name" value="HFD_CENP-S"/>
    <property type="match status" value="1"/>
</dbReference>
<dbReference type="Pfam" id="PF15630">
    <property type="entry name" value="CENP-S"/>
    <property type="match status" value="1"/>
</dbReference>
<accession>A0A0D2FAR5</accession>
<keyword evidence="6" id="KW-1185">Reference proteome</keyword>
<sequence length="110" mass="12428">MASDTDAESEALQKKLRSALWFHIGKMVDEESINLGVNATPQFIGSLMEFVWAQIGNTAVDLESFSKHAGRSTIKSDDVMLLTRRNEGLEQILREELKRLEHAKAKKNKK</sequence>
<dbReference type="GO" id="GO:0046982">
    <property type="term" value="F:protein heterodimerization activity"/>
    <property type="evidence" value="ECO:0007669"/>
    <property type="project" value="InterPro"/>
</dbReference>
<dbReference type="SUPFAM" id="SSF47113">
    <property type="entry name" value="Histone-fold"/>
    <property type="match status" value="1"/>
</dbReference>
<proteinExistence type="inferred from homology"/>
<gene>
    <name evidence="5" type="ORF">PV04_08916</name>
</gene>
<dbReference type="PANTHER" id="PTHR22980">
    <property type="entry name" value="CORTISTATIN"/>
    <property type="match status" value="1"/>
</dbReference>
<dbReference type="GO" id="GO:0031297">
    <property type="term" value="P:replication fork processing"/>
    <property type="evidence" value="ECO:0007669"/>
    <property type="project" value="TreeGrafter"/>
</dbReference>
<dbReference type="Gene3D" id="1.10.20.10">
    <property type="entry name" value="Histone, subunit A"/>
    <property type="match status" value="1"/>
</dbReference>
<dbReference type="InterPro" id="IPR029003">
    <property type="entry name" value="CENP-S/Mhf1"/>
</dbReference>
<keyword evidence="4" id="KW-0234">DNA repair</keyword>
<dbReference type="STRING" id="5601.A0A0D2FAR5"/>
<name>A0A0D2FAR5_9EURO</name>
<dbReference type="Proteomes" id="UP000054266">
    <property type="component" value="Unassembled WGS sequence"/>
</dbReference>
<dbReference type="GO" id="GO:0003682">
    <property type="term" value="F:chromatin binding"/>
    <property type="evidence" value="ECO:0007669"/>
    <property type="project" value="TreeGrafter"/>
</dbReference>
<evidence type="ECO:0000256" key="2">
    <source>
        <dbReference type="ARBA" id="ARBA00022763"/>
    </source>
</evidence>
<dbReference type="EMBL" id="KN846961">
    <property type="protein sequence ID" value="KIW63955.1"/>
    <property type="molecule type" value="Genomic_DNA"/>
</dbReference>
<evidence type="ECO:0000256" key="4">
    <source>
        <dbReference type="ARBA" id="ARBA00023204"/>
    </source>
</evidence>
<dbReference type="GO" id="GO:0071821">
    <property type="term" value="C:FANCM-MHF complex"/>
    <property type="evidence" value="ECO:0007669"/>
    <property type="project" value="InterPro"/>
</dbReference>
<dbReference type="HOGENOM" id="CLU_100369_2_2_1"/>
<evidence type="ECO:0000256" key="3">
    <source>
        <dbReference type="ARBA" id="ARBA00023125"/>
    </source>
</evidence>
<dbReference type="AlphaFoldDB" id="A0A0D2FAR5"/>
<comment type="similarity">
    <text evidence="1">Belongs to the TAF9 family. CENP-S/MHF1 subfamily.</text>
</comment>
<dbReference type="GO" id="GO:0003677">
    <property type="term" value="F:DNA binding"/>
    <property type="evidence" value="ECO:0007669"/>
    <property type="project" value="UniProtKB-KW"/>
</dbReference>
<keyword evidence="3" id="KW-0238">DNA-binding</keyword>
<dbReference type="PANTHER" id="PTHR22980:SF0">
    <property type="entry name" value="CENTROMERE PROTEIN S"/>
    <property type="match status" value="1"/>
</dbReference>